<dbReference type="InterPro" id="IPR035985">
    <property type="entry name" value="Ubiquitin-activating_enz"/>
</dbReference>
<dbReference type="OrthoDB" id="9804427at2"/>
<dbReference type="SUPFAM" id="SSF69572">
    <property type="entry name" value="Activating enzymes of the ubiquitin-like proteins"/>
    <property type="match status" value="1"/>
</dbReference>
<dbReference type="EMBL" id="MDZA01000443">
    <property type="protein sequence ID" value="OGX81646.1"/>
    <property type="molecule type" value="Genomic_DNA"/>
</dbReference>
<dbReference type="Gene3D" id="3.40.50.720">
    <property type="entry name" value="NAD(P)-binding Rossmann-like Domain"/>
    <property type="match status" value="1"/>
</dbReference>
<dbReference type="Proteomes" id="UP000177506">
    <property type="component" value="Unassembled WGS sequence"/>
</dbReference>
<proteinExistence type="predicted"/>
<dbReference type="RefSeq" id="WP_070747126.1">
    <property type="nucleotide sequence ID" value="NZ_MDZA01000443.1"/>
</dbReference>
<feature type="domain" description="THIF-type NAD/FAD binding fold" evidence="1">
    <location>
        <begin position="200"/>
        <end position="485"/>
    </location>
</feature>
<evidence type="ECO:0000259" key="1">
    <source>
        <dbReference type="Pfam" id="PF00899"/>
    </source>
</evidence>
<dbReference type="Pfam" id="PF14459">
    <property type="entry name" value="Prok-E2_C"/>
    <property type="match status" value="1"/>
</dbReference>
<organism evidence="2 3">
    <name type="scientific">Hymenobacter coccineus</name>
    <dbReference type="NCBI Taxonomy" id="1908235"/>
    <lineage>
        <taxon>Bacteria</taxon>
        <taxon>Pseudomonadati</taxon>
        <taxon>Bacteroidota</taxon>
        <taxon>Cytophagia</taxon>
        <taxon>Cytophagales</taxon>
        <taxon>Hymenobacteraceae</taxon>
        <taxon>Hymenobacter</taxon>
    </lineage>
</organism>
<evidence type="ECO:0000313" key="3">
    <source>
        <dbReference type="Proteomes" id="UP000177506"/>
    </source>
</evidence>
<keyword evidence="3" id="KW-1185">Reference proteome</keyword>
<dbReference type="GO" id="GO:0008641">
    <property type="term" value="F:ubiquitin-like modifier activating enzyme activity"/>
    <property type="evidence" value="ECO:0007669"/>
    <property type="project" value="InterPro"/>
</dbReference>
<dbReference type="Pfam" id="PF00899">
    <property type="entry name" value="ThiF"/>
    <property type="match status" value="1"/>
</dbReference>
<dbReference type="InterPro" id="IPR032864">
    <property type="entry name" value="Prok-E2_C"/>
</dbReference>
<gene>
    <name evidence="2" type="ORF">BEN49_15075</name>
</gene>
<protein>
    <recommendedName>
        <fullName evidence="1">THIF-type NAD/FAD binding fold domain-containing protein</fullName>
    </recommendedName>
</protein>
<name>A0A1G1SSQ0_9BACT</name>
<reference evidence="2 3" key="1">
    <citation type="submission" date="2016-08" db="EMBL/GenBank/DDBJ databases">
        <title>Hymenobacter coccineus sp. nov., Hymenobacter lapidarius sp. nov. and Hymenobacter glacialis sp. nov., isolated from Antarctic soil.</title>
        <authorList>
            <person name="Sedlacek I."/>
            <person name="Kralova S."/>
            <person name="Kyrova K."/>
            <person name="Maslanova I."/>
            <person name="Stankova E."/>
            <person name="Vrbovska V."/>
            <person name="Nemec M."/>
            <person name="Bartak M."/>
            <person name="Svec P."/>
            <person name="Busse H.-J."/>
            <person name="Pantucek R."/>
        </authorList>
    </citation>
    <scope>NUCLEOTIDE SEQUENCE [LARGE SCALE GENOMIC DNA]</scope>
    <source>
        <strain evidence="2 3">CCM 8649</strain>
    </source>
</reference>
<accession>A0A1G1SSQ0</accession>
<dbReference type="AlphaFoldDB" id="A0A1G1SSQ0"/>
<comment type="caution">
    <text evidence="2">The sequence shown here is derived from an EMBL/GenBank/DDBJ whole genome shotgun (WGS) entry which is preliminary data.</text>
</comment>
<dbReference type="InterPro" id="IPR000594">
    <property type="entry name" value="ThiF_NAD_FAD-bd"/>
</dbReference>
<sequence length="504" mass="54118">MEVANFFNKSALAASHVLQGFDPALFVARLAATPVALAFDKHATSSPEGQATLDLAARLLARFYPRVPLQPLDEESHAYAVILAGVMHGIHPGIDVTEAEAVARLIVGRTVVPPTGAACFYIGSDGWVAKYSPLGPVGSGSLANPFGAGAAACIGVANIFRTVFADQLPGSITDEAFTLSLLSYEASDGEALTPDLTALDFEETALVGLGAIGNGVGWALSYLRGAKGILHLVDHDPIDLSNLQRYVLTRQVDVQTKKTQLLYTTLQHTGLTPVPFDDKWEVFAAARGPRSLRRAIVALDTGAARIAVQASLPQRILNAWTQTRNLGVSRHLNFADSACLACLYLPTGEKPSEDEMIAQVVKLPKDLVRQLLHLQVPLDQNLLAQIAQATQRPLAELLPFSGQTLRVFYQKAVCGGLIMGLGADSPLAETPMAFQSALAGIMLAAELVVDVSGGRQQPLPTLTRLNLLRQFSWRLHEKEQKHDSQRCICQDADFQRAYAANCSS</sequence>
<evidence type="ECO:0000313" key="2">
    <source>
        <dbReference type="EMBL" id="OGX81646.1"/>
    </source>
</evidence>